<evidence type="ECO:0008006" key="3">
    <source>
        <dbReference type="Google" id="ProtNLM"/>
    </source>
</evidence>
<gene>
    <name evidence="1" type="ORF">GA0070561_1800</name>
</gene>
<name>A0A1C4V9W5_9ACTN</name>
<dbReference type="RefSeq" id="WP_091396713.1">
    <property type="nucleotide sequence ID" value="NZ_FMCR01000001.1"/>
</dbReference>
<organism evidence="1 2">
    <name type="scientific">Micromonospora saelicesensis</name>
    <dbReference type="NCBI Taxonomy" id="285676"/>
    <lineage>
        <taxon>Bacteria</taxon>
        <taxon>Bacillati</taxon>
        <taxon>Actinomycetota</taxon>
        <taxon>Actinomycetes</taxon>
        <taxon>Micromonosporales</taxon>
        <taxon>Micromonosporaceae</taxon>
        <taxon>Micromonospora</taxon>
    </lineage>
</organism>
<sequence>MSDEIAVVFDASALTAYIEGNVSVGELMLEVADEGRQVAIPATCLAVAFASVADEIDAALLGLMMTAPMIRLLPLDAGDVRDTGKLARAVDGDISFGHAARAALTHEAHYATVQPKAAAKVLPTNWSILDLA</sequence>
<dbReference type="EMBL" id="FMCR01000001">
    <property type="protein sequence ID" value="SCE80696.1"/>
    <property type="molecule type" value="Genomic_DNA"/>
</dbReference>
<evidence type="ECO:0000313" key="2">
    <source>
        <dbReference type="Proteomes" id="UP000198864"/>
    </source>
</evidence>
<proteinExistence type="predicted"/>
<protein>
    <recommendedName>
        <fullName evidence="3">PIN domain-containing protein</fullName>
    </recommendedName>
</protein>
<accession>A0A1C4V9W5</accession>
<evidence type="ECO:0000313" key="1">
    <source>
        <dbReference type="EMBL" id="SCE80696.1"/>
    </source>
</evidence>
<reference evidence="1 2" key="1">
    <citation type="submission" date="2016-06" db="EMBL/GenBank/DDBJ databases">
        <authorList>
            <person name="Kjaerup R.B."/>
            <person name="Dalgaard T.S."/>
            <person name="Juul-Madsen H.R."/>
        </authorList>
    </citation>
    <scope>NUCLEOTIDE SEQUENCE [LARGE SCALE GENOMIC DNA]</scope>
    <source>
        <strain evidence="1 2">DSM 44871</strain>
    </source>
</reference>
<dbReference type="Proteomes" id="UP000198864">
    <property type="component" value="Unassembled WGS sequence"/>
</dbReference>
<dbReference type="AlphaFoldDB" id="A0A1C4V9W5"/>
<dbReference type="STRING" id="285676.GA0070561_1800"/>